<name>A0A820Z2Y2_9BILA</name>
<gene>
    <name evidence="2" type="ORF">UJA718_LOCUS29839</name>
</gene>
<evidence type="ECO:0000313" key="3">
    <source>
        <dbReference type="Proteomes" id="UP000663873"/>
    </source>
</evidence>
<feature type="transmembrane region" description="Helical" evidence="1">
    <location>
        <begin position="44"/>
        <end position="67"/>
    </location>
</feature>
<protein>
    <submittedName>
        <fullName evidence="2">Uncharacterized protein</fullName>
    </submittedName>
</protein>
<keyword evidence="1" id="KW-0472">Membrane</keyword>
<dbReference type="EMBL" id="CAJOBP010009860">
    <property type="protein sequence ID" value="CAF4559022.1"/>
    <property type="molecule type" value="Genomic_DNA"/>
</dbReference>
<comment type="caution">
    <text evidence="2">The sequence shown here is derived from an EMBL/GenBank/DDBJ whole genome shotgun (WGS) entry which is preliminary data.</text>
</comment>
<dbReference type="Proteomes" id="UP000663873">
    <property type="component" value="Unassembled WGS sequence"/>
</dbReference>
<keyword evidence="1" id="KW-0812">Transmembrane</keyword>
<proteinExistence type="predicted"/>
<reference evidence="2" key="1">
    <citation type="submission" date="2021-02" db="EMBL/GenBank/DDBJ databases">
        <authorList>
            <person name="Nowell W R."/>
        </authorList>
    </citation>
    <scope>NUCLEOTIDE SEQUENCE</scope>
</reference>
<keyword evidence="1" id="KW-1133">Transmembrane helix</keyword>
<dbReference type="AlphaFoldDB" id="A0A820Z2Y2"/>
<organism evidence="2 3">
    <name type="scientific">Rotaria socialis</name>
    <dbReference type="NCBI Taxonomy" id="392032"/>
    <lineage>
        <taxon>Eukaryota</taxon>
        <taxon>Metazoa</taxon>
        <taxon>Spiralia</taxon>
        <taxon>Gnathifera</taxon>
        <taxon>Rotifera</taxon>
        <taxon>Eurotatoria</taxon>
        <taxon>Bdelloidea</taxon>
        <taxon>Philodinida</taxon>
        <taxon>Philodinidae</taxon>
        <taxon>Rotaria</taxon>
    </lineage>
</organism>
<accession>A0A820Z2Y2</accession>
<evidence type="ECO:0000256" key="1">
    <source>
        <dbReference type="SAM" id="Phobius"/>
    </source>
</evidence>
<evidence type="ECO:0000313" key="2">
    <source>
        <dbReference type="EMBL" id="CAF4559022.1"/>
    </source>
</evidence>
<keyword evidence="3" id="KW-1185">Reference proteome</keyword>
<sequence length="95" mass="11050">MDEKIGRSRVQISQGSLFISTLITILGRPQRCNFRLMLKRSFRLIYIWSFRLFQVVSIMEITGGFGFNPVLSPAVCTLFEYLSKPEYGIHQMNQK</sequence>